<dbReference type="EC" id="2.3.1.51" evidence="7"/>
<accession>A0A1D9P661</accession>
<dbReference type="PANTHER" id="PTHR10434:SF64">
    <property type="entry name" value="1-ACYL-SN-GLYCEROL-3-PHOSPHATE ACYLTRANSFERASE-RELATED"/>
    <property type="match status" value="1"/>
</dbReference>
<proteinExistence type="inferred from homology"/>
<evidence type="ECO:0000256" key="1">
    <source>
        <dbReference type="ARBA" id="ARBA00005189"/>
    </source>
</evidence>
<feature type="transmembrane region" description="Helical" evidence="8">
    <location>
        <begin position="6"/>
        <end position="27"/>
    </location>
</feature>
<keyword evidence="5 7" id="KW-0443">Lipid metabolism</keyword>
<evidence type="ECO:0000256" key="7">
    <source>
        <dbReference type="RuleBase" id="RU361267"/>
    </source>
</evidence>
<name>A0A1D9P661_9FIRM</name>
<comment type="catalytic activity">
    <reaction evidence="7">
        <text>a 1-acyl-sn-glycero-3-phosphate + an acyl-CoA = a 1,2-diacyl-sn-glycero-3-phosphate + CoA</text>
        <dbReference type="Rhea" id="RHEA:19709"/>
        <dbReference type="ChEBI" id="CHEBI:57287"/>
        <dbReference type="ChEBI" id="CHEBI:57970"/>
        <dbReference type="ChEBI" id="CHEBI:58342"/>
        <dbReference type="ChEBI" id="CHEBI:58608"/>
        <dbReference type="EC" id="2.3.1.51"/>
    </reaction>
</comment>
<evidence type="ECO:0000256" key="3">
    <source>
        <dbReference type="ARBA" id="ARBA00022516"/>
    </source>
</evidence>
<keyword evidence="11" id="KW-1185">Reference proteome</keyword>
<dbReference type="InterPro" id="IPR002123">
    <property type="entry name" value="Plipid/glycerol_acylTrfase"/>
</dbReference>
<gene>
    <name evidence="10" type="ORF">bhn_I2613</name>
</gene>
<keyword evidence="6 7" id="KW-0012">Acyltransferase</keyword>
<keyword evidence="8" id="KW-0812">Transmembrane</keyword>
<feature type="domain" description="Phospholipid/glycerol acyltransferase" evidence="9">
    <location>
        <begin position="73"/>
        <end position="188"/>
    </location>
</feature>
<dbReference type="InterPro" id="IPR004552">
    <property type="entry name" value="AGP_acyltrans"/>
</dbReference>
<evidence type="ECO:0000256" key="6">
    <source>
        <dbReference type="ARBA" id="ARBA00023315"/>
    </source>
</evidence>
<dbReference type="SMART" id="SM00563">
    <property type="entry name" value="PlsC"/>
    <property type="match status" value="1"/>
</dbReference>
<dbReference type="NCBIfam" id="TIGR00530">
    <property type="entry name" value="AGP_acyltrn"/>
    <property type="match status" value="1"/>
</dbReference>
<keyword evidence="7" id="KW-1208">Phospholipid metabolism</keyword>
<dbReference type="AlphaFoldDB" id="A0A1D9P661"/>
<dbReference type="EMBL" id="CP017831">
    <property type="protein sequence ID" value="AOZ97645.1"/>
    <property type="molecule type" value="Genomic_DNA"/>
</dbReference>
<dbReference type="PANTHER" id="PTHR10434">
    <property type="entry name" value="1-ACYL-SN-GLYCEROL-3-PHOSPHATE ACYLTRANSFERASE"/>
    <property type="match status" value="1"/>
</dbReference>
<keyword evidence="7" id="KW-0594">Phospholipid biosynthesis</keyword>
<sequence length="247" mass="28162">MIRTILAVLFVAIFLIVSLPIQLVLFIIGKFNPMFLKKASLAIVSWAFNVVNFISGVKRTVIGEENVPKDQAVLYVGNHRSIFDIVICYPRVPNPTGFISKKEVLKVPLLNIWMIFMDCLFLDRKDIRKGLEMVLTAIDKVKNGISIFIYPEGTRIKTDEPMGEFHKGSFKIAQKSGCPIVPVVINHSEDILEKHKPFIKSAKVTVEYCKPIIPSELSKEDQKNIDNYVKNIMLETYLKNEKLYSEN</sequence>
<evidence type="ECO:0000256" key="2">
    <source>
        <dbReference type="ARBA" id="ARBA00008655"/>
    </source>
</evidence>
<evidence type="ECO:0000313" key="10">
    <source>
        <dbReference type="EMBL" id="AOZ97645.1"/>
    </source>
</evidence>
<dbReference type="CDD" id="cd07989">
    <property type="entry name" value="LPLAT_AGPAT-like"/>
    <property type="match status" value="1"/>
</dbReference>
<dbReference type="OrthoDB" id="9803035at2"/>
<dbReference type="SUPFAM" id="SSF69593">
    <property type="entry name" value="Glycerol-3-phosphate (1)-acyltransferase"/>
    <property type="match status" value="1"/>
</dbReference>
<reference evidence="11" key="1">
    <citation type="submission" date="2016-10" db="EMBL/GenBank/DDBJ databases">
        <title>The complete genome sequence of the rumen bacterium Butyrivibrio hungatei MB2003.</title>
        <authorList>
            <person name="Palevich N."/>
            <person name="Kelly W.J."/>
            <person name="Leahy S.C."/>
            <person name="Altermann E."/>
            <person name="Rakonjac J."/>
            <person name="Attwood G.T."/>
        </authorList>
    </citation>
    <scope>NUCLEOTIDE SEQUENCE [LARGE SCALE GENOMIC DNA]</scope>
    <source>
        <strain evidence="11">MB2003</strain>
    </source>
</reference>
<evidence type="ECO:0000256" key="8">
    <source>
        <dbReference type="SAM" id="Phobius"/>
    </source>
</evidence>
<dbReference type="GO" id="GO:0016020">
    <property type="term" value="C:membrane"/>
    <property type="evidence" value="ECO:0007669"/>
    <property type="project" value="InterPro"/>
</dbReference>
<keyword evidence="4 7" id="KW-0808">Transferase</keyword>
<keyword evidence="3 7" id="KW-0444">Lipid biosynthesis</keyword>
<evidence type="ECO:0000313" key="11">
    <source>
        <dbReference type="Proteomes" id="UP000179284"/>
    </source>
</evidence>
<comment type="domain">
    <text evidence="7">The HXXXXD motif is essential for acyltransferase activity and may constitute the binding site for the phosphate moiety of the glycerol-3-phosphate.</text>
</comment>
<dbReference type="KEGG" id="bhu:bhn_I2613"/>
<evidence type="ECO:0000259" key="9">
    <source>
        <dbReference type="SMART" id="SM00563"/>
    </source>
</evidence>
<dbReference type="Pfam" id="PF01553">
    <property type="entry name" value="Acyltransferase"/>
    <property type="match status" value="1"/>
</dbReference>
<comment type="similarity">
    <text evidence="2 7">Belongs to the 1-acyl-sn-glycerol-3-phosphate acyltransferase family.</text>
</comment>
<evidence type="ECO:0000256" key="5">
    <source>
        <dbReference type="ARBA" id="ARBA00023098"/>
    </source>
</evidence>
<organism evidence="10 11">
    <name type="scientific">Butyrivibrio hungatei</name>
    <dbReference type="NCBI Taxonomy" id="185008"/>
    <lineage>
        <taxon>Bacteria</taxon>
        <taxon>Bacillati</taxon>
        <taxon>Bacillota</taxon>
        <taxon>Clostridia</taxon>
        <taxon>Lachnospirales</taxon>
        <taxon>Lachnospiraceae</taxon>
        <taxon>Butyrivibrio</taxon>
    </lineage>
</organism>
<dbReference type="GO" id="GO:0003841">
    <property type="term" value="F:1-acylglycerol-3-phosphate O-acyltransferase activity"/>
    <property type="evidence" value="ECO:0007669"/>
    <property type="project" value="UniProtKB-UniRule"/>
</dbReference>
<keyword evidence="8" id="KW-0472">Membrane</keyword>
<dbReference type="RefSeq" id="WP_071177227.1">
    <property type="nucleotide sequence ID" value="NZ_CP017831.1"/>
</dbReference>
<protein>
    <recommendedName>
        <fullName evidence="7">1-acyl-sn-glycerol-3-phosphate acyltransferase</fullName>
        <ecNumber evidence="7">2.3.1.51</ecNumber>
    </recommendedName>
</protein>
<dbReference type="GO" id="GO:0006654">
    <property type="term" value="P:phosphatidic acid biosynthetic process"/>
    <property type="evidence" value="ECO:0007669"/>
    <property type="project" value="TreeGrafter"/>
</dbReference>
<dbReference type="Proteomes" id="UP000179284">
    <property type="component" value="Chromosome I"/>
</dbReference>
<keyword evidence="8" id="KW-1133">Transmembrane helix</keyword>
<comment type="pathway">
    <text evidence="1">Lipid metabolism.</text>
</comment>
<evidence type="ECO:0000256" key="4">
    <source>
        <dbReference type="ARBA" id="ARBA00022679"/>
    </source>
</evidence>